<dbReference type="EMBL" id="NAFL01000286">
    <property type="protein sequence ID" value="OSJ22058.1"/>
    <property type="molecule type" value="Genomic_DNA"/>
</dbReference>
<dbReference type="AlphaFoldDB" id="A0A1Y2J7H3"/>
<protein>
    <submittedName>
        <fullName evidence="1">Uncharacterized protein</fullName>
    </submittedName>
</protein>
<name>A0A1Y2J7H3_BRAJP</name>
<comment type="caution">
    <text evidence="1">The sequence shown here is derived from an EMBL/GenBank/DDBJ whole genome shotgun (WGS) entry which is preliminary data.</text>
</comment>
<dbReference type="Proteomes" id="UP000193335">
    <property type="component" value="Unassembled WGS sequence"/>
</dbReference>
<evidence type="ECO:0000313" key="2">
    <source>
        <dbReference type="Proteomes" id="UP000193335"/>
    </source>
</evidence>
<accession>A0A1Y2J7H3</accession>
<reference evidence="1 2" key="1">
    <citation type="submission" date="2017-03" db="EMBL/GenBank/DDBJ databases">
        <title>Whole genome sequences of fourteen strains of Bradyrhizobium canariense and one strain of Bradyrhizobium japonicum isolated from Lupinus (Papilionoideae: Genisteae) species in Algeria.</title>
        <authorList>
            <person name="Crovadore J."/>
            <person name="Chekireb D."/>
            <person name="Brachmann A."/>
            <person name="Chablais R."/>
            <person name="Cochard B."/>
            <person name="Lefort F."/>
        </authorList>
    </citation>
    <scope>NUCLEOTIDE SEQUENCE [LARGE SCALE GENOMIC DNA]</scope>
    <source>
        <strain evidence="1 2">UBMA197</strain>
    </source>
</reference>
<organism evidence="1 2">
    <name type="scientific">Bradyrhizobium japonicum</name>
    <dbReference type="NCBI Taxonomy" id="375"/>
    <lineage>
        <taxon>Bacteria</taxon>
        <taxon>Pseudomonadati</taxon>
        <taxon>Pseudomonadota</taxon>
        <taxon>Alphaproteobacteria</taxon>
        <taxon>Hyphomicrobiales</taxon>
        <taxon>Nitrobacteraceae</taxon>
        <taxon>Bradyrhizobium</taxon>
    </lineage>
</organism>
<evidence type="ECO:0000313" key="1">
    <source>
        <dbReference type="EMBL" id="OSJ22058.1"/>
    </source>
</evidence>
<proteinExistence type="predicted"/>
<gene>
    <name evidence="1" type="ORF">BSZ19_46500</name>
</gene>
<sequence>MRSTRPAALAAGATTPMKATMFHNKLNFSAALSNQIRTSARWRDSNASRFKQDHRNAAAAKRLRELDSQIAVSDEDWSKLAPLLVDQSCLAAISETNRDVGFRTYPVDFADWLKNLHSNLARG</sequence>